<evidence type="ECO:0000313" key="2">
    <source>
        <dbReference type="WBParaSite" id="ALUE_0002292101-mRNA-1"/>
    </source>
</evidence>
<dbReference type="AlphaFoldDB" id="A0A0M3IVZ3"/>
<proteinExistence type="predicted"/>
<dbReference type="Proteomes" id="UP000036681">
    <property type="component" value="Unplaced"/>
</dbReference>
<accession>A0A0M3IVZ3</accession>
<evidence type="ECO:0000313" key="1">
    <source>
        <dbReference type="Proteomes" id="UP000036681"/>
    </source>
</evidence>
<sequence length="83" mass="9643">MLVFNGCRDNCERKRTRRSNDNNDDNAVTIDRRLRVYVDGDRVSGYAARNNGAYQTIVQVRNIIKLSIHCPNWNELSQRCTVI</sequence>
<reference evidence="2" key="1">
    <citation type="submission" date="2017-02" db="UniProtKB">
        <authorList>
            <consortium name="WormBaseParasite"/>
        </authorList>
    </citation>
    <scope>IDENTIFICATION</scope>
</reference>
<keyword evidence="1" id="KW-1185">Reference proteome</keyword>
<protein>
    <submittedName>
        <fullName evidence="2">Transposase</fullName>
    </submittedName>
</protein>
<dbReference type="WBParaSite" id="ALUE_0002292101-mRNA-1">
    <property type="protein sequence ID" value="ALUE_0002292101-mRNA-1"/>
    <property type="gene ID" value="ALUE_0002292101"/>
</dbReference>
<name>A0A0M3IVZ3_ASCLU</name>
<organism evidence="1 2">
    <name type="scientific">Ascaris lumbricoides</name>
    <name type="common">Giant roundworm</name>
    <dbReference type="NCBI Taxonomy" id="6252"/>
    <lineage>
        <taxon>Eukaryota</taxon>
        <taxon>Metazoa</taxon>
        <taxon>Ecdysozoa</taxon>
        <taxon>Nematoda</taxon>
        <taxon>Chromadorea</taxon>
        <taxon>Rhabditida</taxon>
        <taxon>Spirurina</taxon>
        <taxon>Ascaridomorpha</taxon>
        <taxon>Ascaridoidea</taxon>
        <taxon>Ascarididae</taxon>
        <taxon>Ascaris</taxon>
    </lineage>
</organism>